<evidence type="ECO:0000313" key="1">
    <source>
        <dbReference type="EMBL" id="KHJ66380.1"/>
    </source>
</evidence>
<dbReference type="Proteomes" id="UP000030853">
    <property type="component" value="Unassembled WGS sequence"/>
</dbReference>
<protein>
    <submittedName>
        <fullName evidence="1">Uncharacterized protein</fullName>
    </submittedName>
</protein>
<reference evidence="1 2" key="1">
    <citation type="submission" date="2014-11" db="EMBL/GenBank/DDBJ databases">
        <title>Genome sequencing of Pantoea rodasii ND03.</title>
        <authorList>
            <person name="Muhamad Yunos N.Y."/>
            <person name="Chan K.-G."/>
        </authorList>
    </citation>
    <scope>NUCLEOTIDE SEQUENCE [LARGE SCALE GENOMIC DNA]</scope>
    <source>
        <strain evidence="1 2">ND03</strain>
    </source>
</reference>
<proteinExistence type="predicted"/>
<gene>
    <name evidence="1" type="ORF">QU24_19705</name>
</gene>
<evidence type="ECO:0000313" key="2">
    <source>
        <dbReference type="Proteomes" id="UP000030853"/>
    </source>
</evidence>
<dbReference type="RefSeq" id="WP_039334549.1">
    <property type="nucleotide sequence ID" value="NZ_JTJJ01000086.1"/>
</dbReference>
<dbReference type="AlphaFoldDB" id="A0A0B1R5L3"/>
<accession>A0A0B1R5L3</accession>
<dbReference type="EMBL" id="JTJJ01000086">
    <property type="protein sequence ID" value="KHJ66380.1"/>
    <property type="molecule type" value="Genomic_DNA"/>
</dbReference>
<name>A0A0B1R5L3_9GAMM</name>
<organism evidence="1 2">
    <name type="scientific">Pantoea rodasii</name>
    <dbReference type="NCBI Taxonomy" id="1076549"/>
    <lineage>
        <taxon>Bacteria</taxon>
        <taxon>Pseudomonadati</taxon>
        <taxon>Pseudomonadota</taxon>
        <taxon>Gammaproteobacteria</taxon>
        <taxon>Enterobacterales</taxon>
        <taxon>Erwiniaceae</taxon>
        <taxon>Pantoea</taxon>
    </lineage>
</organism>
<sequence>MYIRLDLFAEMLGIRPGDLLQATRTDGMLAGFTLPRRRQVRGAAVMFLQEEAVAFLKQWQTRSSAPSAPDADEPLVSLDAFARQAGIAPLALWQAASAGKPLRGIALPVAVKSYGSQLMFSAAAVELFIASYQRCLSKK</sequence>
<comment type="caution">
    <text evidence="1">The sequence shown here is derived from an EMBL/GenBank/DDBJ whole genome shotgun (WGS) entry which is preliminary data.</text>
</comment>